<evidence type="ECO:0000313" key="1">
    <source>
        <dbReference type="EMBL" id="CAB92570.1"/>
    </source>
</evidence>
<dbReference type="EMBL" id="AL939129">
    <property type="protein sequence ID" value="CAB92570.1"/>
    <property type="molecule type" value="Genomic_DNA"/>
</dbReference>
<dbReference type="AlphaFoldDB" id="Q9KYC2"/>
<dbReference type="HOGENOM" id="CLU_631517_0_0_11"/>
<protein>
    <submittedName>
        <fullName evidence="1">Uncharacterized protein</fullName>
    </submittedName>
</protein>
<reference evidence="1 2" key="2">
    <citation type="journal article" date="2002" name="Nature">
        <title>Complete genome sequence of the model actinomycete Streptomyces coelicolor A3(2).</title>
        <authorList>
            <person name="Bentley S.D."/>
            <person name="Chater K.F."/>
            <person name="Cerdeno-Tarraga A.M."/>
            <person name="Challis G.L."/>
            <person name="Thomson N.R."/>
            <person name="James K.D."/>
            <person name="Harris D.E."/>
            <person name="Quail M.A."/>
            <person name="Kieser H."/>
            <person name="Harper D."/>
            <person name="Bateman A."/>
            <person name="Brown S."/>
            <person name="Chandra G."/>
            <person name="Chen C.W."/>
            <person name="Collins M."/>
            <person name="Cronin A."/>
            <person name="Fraser A."/>
            <person name="Goble A."/>
            <person name="Hidalgo J."/>
            <person name="Hornsby T."/>
            <person name="Howarth S."/>
            <person name="Huang C.H."/>
            <person name="Kieser T."/>
            <person name="Larke L."/>
            <person name="Murphy L."/>
            <person name="Oliver K."/>
            <person name="O'Neil S."/>
            <person name="Rabbinowitsch E."/>
            <person name="Rajandream M.A."/>
            <person name="Rutherford K."/>
            <person name="Rutter S."/>
            <person name="Seeger K."/>
            <person name="Saunders D."/>
            <person name="Sharp S."/>
            <person name="Squares R."/>
            <person name="Squares S."/>
            <person name="Taylor K."/>
            <person name="Warren T."/>
            <person name="Wietzorrek A."/>
            <person name="Woodward J."/>
            <person name="Barrell B.G."/>
            <person name="Parkhill J."/>
            <person name="Hopwood D.A."/>
        </authorList>
    </citation>
    <scope>NUCLEOTIDE SEQUENCE [LARGE SCALE GENOMIC DNA]</scope>
    <source>
        <strain evidence="2">ATCC BAA-471 / A3(2) / M145</strain>
    </source>
</reference>
<evidence type="ECO:0000313" key="2">
    <source>
        <dbReference type="Proteomes" id="UP000001973"/>
    </source>
</evidence>
<dbReference type="EMBL" id="AL645882">
    <property type="protein sequence ID" value="CAB92570.1"/>
    <property type="molecule type" value="Genomic_DNA"/>
</dbReference>
<dbReference type="PATRIC" id="fig|100226.15.peg.7016"/>
<dbReference type="OrthoDB" id="3918894at2"/>
<organism evidence="1 2">
    <name type="scientific">Streptomyces coelicolor (strain ATCC BAA-471 / A3(2) / M145)</name>
    <dbReference type="NCBI Taxonomy" id="100226"/>
    <lineage>
        <taxon>Bacteria</taxon>
        <taxon>Bacillati</taxon>
        <taxon>Actinomycetota</taxon>
        <taxon>Actinomycetes</taxon>
        <taxon>Kitasatosporales</taxon>
        <taxon>Streptomycetaceae</taxon>
        <taxon>Streptomyces</taxon>
        <taxon>Streptomyces albidoflavus group</taxon>
    </lineage>
</organism>
<sequence>MSKKVVKLPDIPGAGEELEDYIAALFQASGHFVEKQIVESDPADLLELDIFVTDYAPEKAVQRLVEVKGGKWGFTDLFKVVGWMRYLDLQHGAFFITRWEDRESAPRKMEPLGLDVVCFDDFTTAPQRFEAKGFGSFVEPRLIDLWRHSYGVERKFVKVINSRPRAGADGAVAAKTYHRQINNGTFFARAPEESLALLYEAYGDHPRLTLGYAREIDGGDFDPHSSSTDSPSYQAMLRDGKHPELQACMYFEHRARLAILKAAVDYALAHPEGPPEFGMSEDGKSFFFQGLTYHALPMTFHDGMEWLREQPNFRRYATFWQQFLWGWGGFYLQDKNEVEFEWMAEYSGIPADEIPTALEAFDRFFPSPNGWFTTPGWTDIHLLKMVPLIFQGIGAHQRRIQYNLADNVSALNPSAPYTLSDLGKRINCAVDFLL</sequence>
<accession>Q9KYC2</accession>
<dbReference type="RefSeq" id="WP_011031293.1">
    <property type="nucleotide sequence ID" value="NC_003888.3"/>
</dbReference>
<name>Q9KYC2_STRCO</name>
<gene>
    <name evidence="1" type="ordered locus">SCO6908</name>
    <name evidence="1" type="ORF">SC1B2.14c</name>
</gene>
<dbReference type="PaxDb" id="100226-SCO6908"/>
<dbReference type="Proteomes" id="UP000001973">
    <property type="component" value="Chromosome"/>
</dbReference>
<proteinExistence type="predicted"/>
<dbReference type="KEGG" id="sco:SCO6908"/>
<keyword evidence="2" id="KW-1185">Reference proteome</keyword>
<dbReference type="InParanoid" id="Q9KYC2"/>
<dbReference type="eggNOG" id="ENOG503411J">
    <property type="taxonomic scope" value="Bacteria"/>
</dbReference>
<reference evidence="1 2" key="1">
    <citation type="journal article" date="1996" name="Mol. Microbiol.">
        <title>A set of ordered cosmids and a detailed genetic and physical map for the 8 Mb Streptomyces coelicolor A3(2) chromosome.</title>
        <authorList>
            <person name="Redenbach M."/>
            <person name="Kieser H.M."/>
            <person name="Denapaite D."/>
            <person name="Eichner A."/>
            <person name="Cullum J."/>
            <person name="Kinashi H."/>
            <person name="Hopwood D.A."/>
        </authorList>
    </citation>
    <scope>NUCLEOTIDE SEQUENCE [LARGE SCALE GENOMIC DNA]</scope>
    <source>
        <strain evidence="2">ATCC BAA-471 / A3(2) / M145</strain>
    </source>
</reference>